<evidence type="ECO:0000256" key="7">
    <source>
        <dbReference type="ARBA" id="ARBA00022692"/>
    </source>
</evidence>
<sequence>MSILGKGKKKIISAASQNITFNRRSLLIGGAQAGVGLLLAGRMTYIAVAENERYEMLSESNRVNLTLVPPRRGWIIDRNGKPIASNRADFRVDIIPDRLVNPEQTLDELALLLNLPDDEIERIRRDLDQSRGFQPVQVASGLRWEDYAAVSVRLPDLPGVAPIQGFSRQYPAGAAVGHLVGYVGVANAEEYDAEPNPLLITPGFKIGKDGLEKKFEQELRGEPGARRVEVTARGRVVRDLEKRDDVPGDPVKLTIDAELQRYAARRLGEESGSVIVMDCKNGDILCLASMPSFDPNSFSDGIGFDEYAMLREDDHVPLRNKSLVGLYPPGSTIKPMNCLAFLEAGIDPEETVTCGGGTRVGNRFFRCHSNHGTVNMDKAIAQSCDTYFYKMAQRIGMDPVAAMMRRHGLGEEYDLPVQNQFYGTVPDPVWLERKYDRRWTGADTANSSIGQGYVLTNPLQLAVMTARMASGQKLEPNLLVKTRKTKHPAMQISPEHLETIRKGMLHVVHGAGTARRARLPVENVEVAGKTGTAQVVSLSRGDGRNVPWRFRDHGLFVCFAPYDNPRYACSVVIEHGGGSGAAYPVARDVLTFLFDRDRALNDIAALEAGWGGTIEERAATKFAAFQANKAAASAGNESDDSADDEAEAG</sequence>
<evidence type="ECO:0000259" key="14">
    <source>
        <dbReference type="Pfam" id="PF00905"/>
    </source>
</evidence>
<comment type="subcellular location">
    <subcellularLocation>
        <location evidence="2">Cell membrane</location>
    </subcellularLocation>
    <subcellularLocation>
        <location evidence="1">Membrane</location>
        <topology evidence="1">Single-pass membrane protein</topology>
    </subcellularLocation>
</comment>
<dbReference type="KEGG" id="acoa:RB602_06775"/>
<keyword evidence="8 16" id="KW-0378">Hydrolase</keyword>
<keyword evidence="11" id="KW-1133">Transmembrane helix</keyword>
<evidence type="ECO:0000256" key="13">
    <source>
        <dbReference type="ARBA" id="ARBA00023316"/>
    </source>
</evidence>
<dbReference type="Gene3D" id="3.40.710.10">
    <property type="entry name" value="DD-peptidase/beta-lactamase superfamily"/>
    <property type="match status" value="1"/>
</dbReference>
<proteinExistence type="predicted"/>
<keyword evidence="13" id="KW-0961">Cell wall biogenesis/degradation</keyword>
<keyword evidence="17" id="KW-1185">Reference proteome</keyword>
<dbReference type="GO" id="GO:0005886">
    <property type="term" value="C:plasma membrane"/>
    <property type="evidence" value="ECO:0007669"/>
    <property type="project" value="UniProtKB-SubCell"/>
</dbReference>
<evidence type="ECO:0000256" key="3">
    <source>
        <dbReference type="ARBA" id="ARBA00022475"/>
    </source>
</evidence>
<dbReference type="RefSeq" id="WP_317084092.1">
    <property type="nucleotide sequence ID" value="NZ_CP136594.1"/>
</dbReference>
<reference evidence="16 17" key="1">
    <citation type="submission" date="2023-10" db="EMBL/GenBank/DDBJ databases">
        <title>Complete genome sequence of a Sphingomonadaceae bacterium.</title>
        <authorList>
            <person name="Yan C."/>
        </authorList>
    </citation>
    <scope>NUCLEOTIDE SEQUENCE [LARGE SCALE GENOMIC DNA]</scope>
    <source>
        <strain evidence="16 17">SCSIO 66989</strain>
    </source>
</reference>
<dbReference type="GO" id="GO:0071972">
    <property type="term" value="F:peptidoglycan L,D-transpeptidase activity"/>
    <property type="evidence" value="ECO:0007669"/>
    <property type="project" value="TreeGrafter"/>
</dbReference>
<evidence type="ECO:0000256" key="2">
    <source>
        <dbReference type="ARBA" id="ARBA00004236"/>
    </source>
</evidence>
<dbReference type="NCBIfam" id="TIGR03423">
    <property type="entry name" value="pbp2_mrdA"/>
    <property type="match status" value="1"/>
</dbReference>
<evidence type="ECO:0000256" key="6">
    <source>
        <dbReference type="ARBA" id="ARBA00022670"/>
    </source>
</evidence>
<gene>
    <name evidence="16" type="primary">mrdA</name>
    <name evidence="16" type="ORF">RB602_06775</name>
</gene>
<keyword evidence="6" id="KW-0645">Protease</keyword>
<dbReference type="InterPro" id="IPR036138">
    <property type="entry name" value="PBP_dimer_sf"/>
</dbReference>
<dbReference type="Proteomes" id="UP001302429">
    <property type="component" value="Chromosome"/>
</dbReference>
<dbReference type="GO" id="GO:0006508">
    <property type="term" value="P:proteolysis"/>
    <property type="evidence" value="ECO:0007669"/>
    <property type="project" value="UniProtKB-KW"/>
</dbReference>
<dbReference type="GO" id="GO:0009252">
    <property type="term" value="P:peptidoglycan biosynthetic process"/>
    <property type="evidence" value="ECO:0007669"/>
    <property type="project" value="UniProtKB-KW"/>
</dbReference>
<dbReference type="EC" id="3.4.16.4" evidence="16"/>
<dbReference type="Gene3D" id="3.90.1310.10">
    <property type="entry name" value="Penicillin-binding protein 2a (Domain 2)"/>
    <property type="match status" value="1"/>
</dbReference>
<dbReference type="GO" id="GO:0008360">
    <property type="term" value="P:regulation of cell shape"/>
    <property type="evidence" value="ECO:0007669"/>
    <property type="project" value="UniProtKB-KW"/>
</dbReference>
<dbReference type="Gene3D" id="3.30.1390.30">
    <property type="entry name" value="Penicillin-binding protein 2a, domain 3"/>
    <property type="match status" value="1"/>
</dbReference>
<dbReference type="Pfam" id="PF03717">
    <property type="entry name" value="PBP_dimer"/>
    <property type="match status" value="1"/>
</dbReference>
<keyword evidence="5 16" id="KW-0121">Carboxypeptidase</keyword>
<dbReference type="PANTHER" id="PTHR30627:SF2">
    <property type="entry name" value="PEPTIDOGLYCAN D,D-TRANSPEPTIDASE MRDA"/>
    <property type="match status" value="1"/>
</dbReference>
<evidence type="ECO:0000259" key="15">
    <source>
        <dbReference type="Pfam" id="PF03717"/>
    </source>
</evidence>
<evidence type="ECO:0000256" key="9">
    <source>
        <dbReference type="ARBA" id="ARBA00022960"/>
    </source>
</evidence>
<dbReference type="Pfam" id="PF00905">
    <property type="entry name" value="Transpeptidase"/>
    <property type="match status" value="1"/>
</dbReference>
<dbReference type="AlphaFoldDB" id="A0AA97I2H6"/>
<accession>A0AA97I2H6</accession>
<dbReference type="GO" id="GO:0008658">
    <property type="term" value="F:penicillin binding"/>
    <property type="evidence" value="ECO:0007669"/>
    <property type="project" value="InterPro"/>
</dbReference>
<dbReference type="InterPro" id="IPR050515">
    <property type="entry name" value="Beta-lactam/transpept"/>
</dbReference>
<keyword evidence="9" id="KW-0133">Cell shape</keyword>
<dbReference type="SUPFAM" id="SSF56601">
    <property type="entry name" value="beta-lactamase/transpeptidase-like"/>
    <property type="match status" value="1"/>
</dbReference>
<dbReference type="GO" id="GO:0071555">
    <property type="term" value="P:cell wall organization"/>
    <property type="evidence" value="ECO:0007669"/>
    <property type="project" value="UniProtKB-KW"/>
</dbReference>
<dbReference type="InterPro" id="IPR017790">
    <property type="entry name" value="Penicillin-binding_protein_2"/>
</dbReference>
<dbReference type="InterPro" id="IPR005311">
    <property type="entry name" value="PBP_dimer"/>
</dbReference>
<evidence type="ECO:0000256" key="4">
    <source>
        <dbReference type="ARBA" id="ARBA00022519"/>
    </source>
</evidence>
<evidence type="ECO:0000256" key="5">
    <source>
        <dbReference type="ARBA" id="ARBA00022645"/>
    </source>
</evidence>
<feature type="domain" description="Penicillin-binding protein transpeptidase" evidence="14">
    <location>
        <begin position="272"/>
        <end position="590"/>
    </location>
</feature>
<dbReference type="InterPro" id="IPR001460">
    <property type="entry name" value="PCN-bd_Tpept"/>
</dbReference>
<evidence type="ECO:0000256" key="11">
    <source>
        <dbReference type="ARBA" id="ARBA00022989"/>
    </source>
</evidence>
<keyword evidence="12" id="KW-0472">Membrane</keyword>
<dbReference type="PANTHER" id="PTHR30627">
    <property type="entry name" value="PEPTIDOGLYCAN D,D-TRANSPEPTIDASE"/>
    <property type="match status" value="1"/>
</dbReference>
<keyword evidence="10" id="KW-0573">Peptidoglycan synthesis</keyword>
<keyword evidence="3" id="KW-1003">Cell membrane</keyword>
<evidence type="ECO:0000256" key="8">
    <source>
        <dbReference type="ARBA" id="ARBA00022801"/>
    </source>
</evidence>
<keyword evidence="4" id="KW-0997">Cell inner membrane</keyword>
<evidence type="ECO:0000313" key="17">
    <source>
        <dbReference type="Proteomes" id="UP001302429"/>
    </source>
</evidence>
<dbReference type="EMBL" id="CP136594">
    <property type="protein sequence ID" value="WOE76410.1"/>
    <property type="molecule type" value="Genomic_DNA"/>
</dbReference>
<evidence type="ECO:0000256" key="10">
    <source>
        <dbReference type="ARBA" id="ARBA00022984"/>
    </source>
</evidence>
<evidence type="ECO:0000256" key="12">
    <source>
        <dbReference type="ARBA" id="ARBA00023136"/>
    </source>
</evidence>
<organism evidence="16 17">
    <name type="scientific">Alterisphingorhabdus coralli</name>
    <dbReference type="NCBI Taxonomy" id="3071408"/>
    <lineage>
        <taxon>Bacteria</taxon>
        <taxon>Pseudomonadati</taxon>
        <taxon>Pseudomonadota</taxon>
        <taxon>Alphaproteobacteria</taxon>
        <taxon>Sphingomonadales</taxon>
        <taxon>Sphingomonadaceae</taxon>
        <taxon>Alterisphingorhabdus (ex Yan et al. 2024)</taxon>
    </lineage>
</organism>
<dbReference type="SUPFAM" id="SSF56519">
    <property type="entry name" value="Penicillin binding protein dimerisation domain"/>
    <property type="match status" value="1"/>
</dbReference>
<dbReference type="GO" id="GO:0009002">
    <property type="term" value="F:serine-type D-Ala-D-Ala carboxypeptidase activity"/>
    <property type="evidence" value="ECO:0007669"/>
    <property type="project" value="UniProtKB-EC"/>
</dbReference>
<evidence type="ECO:0000313" key="16">
    <source>
        <dbReference type="EMBL" id="WOE76410.1"/>
    </source>
</evidence>
<name>A0AA97I2H6_9SPHN</name>
<keyword evidence="7" id="KW-0812">Transmembrane</keyword>
<dbReference type="InterPro" id="IPR012338">
    <property type="entry name" value="Beta-lactam/transpept-like"/>
</dbReference>
<protein>
    <submittedName>
        <fullName evidence="16">Penicillin-binding protein 2</fullName>
        <ecNumber evidence="16">3.4.16.4</ecNumber>
    </submittedName>
</protein>
<feature type="domain" description="Penicillin-binding protein dimerisation" evidence="15">
    <location>
        <begin position="68"/>
        <end position="239"/>
    </location>
</feature>
<evidence type="ECO:0000256" key="1">
    <source>
        <dbReference type="ARBA" id="ARBA00004167"/>
    </source>
</evidence>